<dbReference type="EMBL" id="KK584081">
    <property type="protein sequence ID" value="KDO16504.1"/>
    <property type="molecule type" value="Genomic_DNA"/>
</dbReference>
<dbReference type="GeneID" id="24137314"/>
<dbReference type="AlphaFoldDB" id="A0A067BDR1"/>
<name>A0A067BDR1_SAPPC</name>
<evidence type="ECO:0000313" key="1">
    <source>
        <dbReference type="EMBL" id="KDO16504.1"/>
    </source>
</evidence>
<accession>A0A067BDR1</accession>
<evidence type="ECO:0000313" key="2">
    <source>
        <dbReference type="Proteomes" id="UP000030745"/>
    </source>
</evidence>
<dbReference type="VEuPathDB" id="FungiDB:SPRG_15603"/>
<gene>
    <name evidence="1" type="ORF">SPRG_15603</name>
</gene>
<dbReference type="Proteomes" id="UP000030745">
    <property type="component" value="Unassembled WGS sequence"/>
</dbReference>
<reference evidence="1 2" key="1">
    <citation type="journal article" date="2013" name="PLoS Genet.">
        <title>Distinctive expansion of potential virulence genes in the genome of the oomycete fish pathogen Saprolegnia parasitica.</title>
        <authorList>
            <person name="Jiang R.H."/>
            <person name="de Bruijn I."/>
            <person name="Haas B.J."/>
            <person name="Belmonte R."/>
            <person name="Lobach L."/>
            <person name="Christie J."/>
            <person name="van den Ackerveken G."/>
            <person name="Bottin A."/>
            <person name="Bulone V."/>
            <person name="Diaz-Moreno S.M."/>
            <person name="Dumas B."/>
            <person name="Fan L."/>
            <person name="Gaulin E."/>
            <person name="Govers F."/>
            <person name="Grenville-Briggs L.J."/>
            <person name="Horner N.R."/>
            <person name="Levin J.Z."/>
            <person name="Mammella M."/>
            <person name="Meijer H.J."/>
            <person name="Morris P."/>
            <person name="Nusbaum C."/>
            <person name="Oome S."/>
            <person name="Phillips A.J."/>
            <person name="van Rooyen D."/>
            <person name="Rzeszutek E."/>
            <person name="Saraiva M."/>
            <person name="Secombes C.J."/>
            <person name="Seidl M.F."/>
            <person name="Snel B."/>
            <person name="Stassen J.H."/>
            <person name="Sykes S."/>
            <person name="Tripathy S."/>
            <person name="van den Berg H."/>
            <person name="Vega-Arreguin J.C."/>
            <person name="Wawra S."/>
            <person name="Young S.K."/>
            <person name="Zeng Q."/>
            <person name="Dieguez-Uribeondo J."/>
            <person name="Russ C."/>
            <person name="Tyler B.M."/>
            <person name="van West P."/>
        </authorList>
    </citation>
    <scope>NUCLEOTIDE SEQUENCE [LARGE SCALE GENOMIC DNA]</scope>
    <source>
        <strain evidence="1 2">CBS 223.65</strain>
    </source>
</reference>
<protein>
    <submittedName>
        <fullName evidence="1">Uncharacterized protein</fullName>
    </submittedName>
</protein>
<keyword evidence="2" id="KW-1185">Reference proteome</keyword>
<sequence>MSLPEKAFAILSILVTSALAIYVTINTGKALFAPGPAGPRFPFCAAEFQDFVYTNKTHYNF</sequence>
<dbReference type="KEGG" id="spar:SPRG_15603"/>
<dbReference type="OrthoDB" id="72036at2759"/>
<proteinExistence type="predicted"/>
<organism evidence="1 2">
    <name type="scientific">Saprolegnia parasitica (strain CBS 223.65)</name>
    <dbReference type="NCBI Taxonomy" id="695850"/>
    <lineage>
        <taxon>Eukaryota</taxon>
        <taxon>Sar</taxon>
        <taxon>Stramenopiles</taxon>
        <taxon>Oomycota</taxon>
        <taxon>Saprolegniomycetes</taxon>
        <taxon>Saprolegniales</taxon>
        <taxon>Saprolegniaceae</taxon>
        <taxon>Saprolegnia</taxon>
    </lineage>
</organism>
<dbReference type="RefSeq" id="XP_012212789.1">
    <property type="nucleotide sequence ID" value="XM_012357399.1"/>
</dbReference>